<dbReference type="RefSeq" id="WP_013624871.1">
    <property type="nucleotide sequence ID" value="NC_015172.1"/>
</dbReference>
<dbReference type="HOGENOM" id="CLU_007127_0_0_9"/>
<dbReference type="NCBIfam" id="TIGR00383">
    <property type="entry name" value="corA"/>
    <property type="match status" value="1"/>
</dbReference>
<evidence type="ECO:0000313" key="14">
    <source>
        <dbReference type="Proteomes" id="UP000007488"/>
    </source>
</evidence>
<name>F0SYW6_SYNGF</name>
<organism evidence="13 14">
    <name type="scientific">Syntrophobotulus glycolicus (strain DSM 8271 / FlGlyR)</name>
    <dbReference type="NCBI Taxonomy" id="645991"/>
    <lineage>
        <taxon>Bacteria</taxon>
        <taxon>Bacillati</taxon>
        <taxon>Bacillota</taxon>
        <taxon>Clostridia</taxon>
        <taxon>Eubacteriales</taxon>
        <taxon>Desulfitobacteriaceae</taxon>
        <taxon>Syntrophobotulus</taxon>
    </lineage>
</organism>
<dbReference type="CDD" id="cd12831">
    <property type="entry name" value="TmCorA-like_u2"/>
    <property type="match status" value="1"/>
</dbReference>
<dbReference type="InterPro" id="IPR004488">
    <property type="entry name" value="Mg/Co-transport_prot_CorA"/>
</dbReference>
<evidence type="ECO:0000256" key="2">
    <source>
        <dbReference type="ARBA" id="ARBA00009765"/>
    </source>
</evidence>
<dbReference type="STRING" id="645991.Sgly_1706"/>
<dbReference type="InterPro" id="IPR045863">
    <property type="entry name" value="CorA_TM1_TM2"/>
</dbReference>
<dbReference type="OrthoDB" id="9803416at2"/>
<dbReference type="GO" id="GO:0000287">
    <property type="term" value="F:magnesium ion binding"/>
    <property type="evidence" value="ECO:0007669"/>
    <property type="project" value="TreeGrafter"/>
</dbReference>
<dbReference type="InterPro" id="IPR045861">
    <property type="entry name" value="CorA_cytoplasmic_dom"/>
</dbReference>
<comment type="similarity">
    <text evidence="2 12">Belongs to the CorA metal ion transporter (MIT) (TC 1.A.35) family.</text>
</comment>
<evidence type="ECO:0000256" key="12">
    <source>
        <dbReference type="RuleBase" id="RU362010"/>
    </source>
</evidence>
<evidence type="ECO:0000256" key="6">
    <source>
        <dbReference type="ARBA" id="ARBA00022842"/>
    </source>
</evidence>
<dbReference type="KEGG" id="sgy:Sgly_1706"/>
<evidence type="ECO:0000256" key="4">
    <source>
        <dbReference type="ARBA" id="ARBA00022475"/>
    </source>
</evidence>
<dbReference type="EMBL" id="CP002547">
    <property type="protein sequence ID" value="ADY56003.1"/>
    <property type="molecule type" value="Genomic_DNA"/>
</dbReference>
<protein>
    <recommendedName>
        <fullName evidence="12">Magnesium transport protein CorA</fullName>
    </recommendedName>
</protein>
<dbReference type="Gene3D" id="1.20.58.340">
    <property type="entry name" value="Magnesium transport protein CorA, transmembrane region"/>
    <property type="match status" value="2"/>
</dbReference>
<evidence type="ECO:0000256" key="1">
    <source>
        <dbReference type="ARBA" id="ARBA00004651"/>
    </source>
</evidence>
<dbReference type="GO" id="GO:0050897">
    <property type="term" value="F:cobalt ion binding"/>
    <property type="evidence" value="ECO:0007669"/>
    <property type="project" value="TreeGrafter"/>
</dbReference>
<evidence type="ECO:0000256" key="10">
    <source>
        <dbReference type="ARBA" id="ARBA00034269"/>
    </source>
</evidence>
<evidence type="ECO:0000256" key="8">
    <source>
        <dbReference type="ARBA" id="ARBA00023065"/>
    </source>
</evidence>
<keyword evidence="7 12" id="KW-1133">Transmembrane helix</keyword>
<keyword evidence="5 12" id="KW-0812">Transmembrane</keyword>
<keyword evidence="9 12" id="KW-0472">Membrane</keyword>
<evidence type="ECO:0000256" key="3">
    <source>
        <dbReference type="ARBA" id="ARBA00022448"/>
    </source>
</evidence>
<dbReference type="GO" id="GO:0015087">
    <property type="term" value="F:cobalt ion transmembrane transporter activity"/>
    <property type="evidence" value="ECO:0007669"/>
    <property type="project" value="UniProtKB-UniRule"/>
</dbReference>
<evidence type="ECO:0000256" key="5">
    <source>
        <dbReference type="ARBA" id="ARBA00022692"/>
    </source>
</evidence>
<sequence length="320" mass="38152">MIRIFALSTDYKIINISAMSQLTERKTDLSWYWVDFDSPNEEENKLLDSFFHFHHLAVEDCLNSIDKPKLDYYDNYNFIILNALDQATLEPKEIALFEGDHFIVTHHKQHSNEVQITWDRITSEDKEWEKGPIFVTHKLMDKIVDQFFPAVNEIEDYLSDLDNTVQNKSIHILINEVFEIRGKLLRLRRLVISMRDLVYRILNSEHLNNHHINHKIYFSDIYDHLLKIVEMIESSREMTADLRDSFLSVNTNRMNNNMMLLTVITTIFIPLTFIAGIYGMNFSNMPELQWKYGYYIILLVMLVIGILMYFWFKRKGWFDS</sequence>
<keyword evidence="3 12" id="KW-0813">Transport</keyword>
<comment type="function">
    <text evidence="11">Mediates influx of magnesium ions. Alternates between open and closed states. Activated by low cytoplasmic Mg(2+) levels. Inactive when cytoplasmic Mg(2+) levels are high.</text>
</comment>
<accession>F0SYW6</accession>
<dbReference type="eggNOG" id="COG0598">
    <property type="taxonomic scope" value="Bacteria"/>
</dbReference>
<keyword evidence="14" id="KW-1185">Reference proteome</keyword>
<evidence type="ECO:0000256" key="11">
    <source>
        <dbReference type="ARBA" id="ARBA00045497"/>
    </source>
</evidence>
<feature type="transmembrane region" description="Helical" evidence="12">
    <location>
        <begin position="258"/>
        <end position="280"/>
    </location>
</feature>
<dbReference type="PANTHER" id="PTHR46494">
    <property type="entry name" value="CORA FAMILY METAL ION TRANSPORTER (EUROFUNG)"/>
    <property type="match status" value="1"/>
</dbReference>
<dbReference type="Gene3D" id="3.30.460.20">
    <property type="entry name" value="CorA soluble domain-like"/>
    <property type="match status" value="1"/>
</dbReference>
<dbReference type="PANTHER" id="PTHR46494:SF1">
    <property type="entry name" value="CORA FAMILY METAL ION TRANSPORTER (EUROFUNG)"/>
    <property type="match status" value="1"/>
</dbReference>
<dbReference type="AlphaFoldDB" id="F0SYW6"/>
<keyword evidence="8 12" id="KW-0406">Ion transport</keyword>
<proteinExistence type="inferred from homology"/>
<comment type="subcellular location">
    <subcellularLocation>
        <location evidence="1">Cell membrane</location>
        <topology evidence="1">Multi-pass membrane protein</topology>
    </subcellularLocation>
    <subcellularLocation>
        <location evidence="12">Membrane</location>
        <topology evidence="12">Multi-pass membrane protein</topology>
    </subcellularLocation>
</comment>
<comment type="catalytic activity">
    <reaction evidence="10">
        <text>Mg(2+)(in) = Mg(2+)(out)</text>
        <dbReference type="Rhea" id="RHEA:29827"/>
        <dbReference type="ChEBI" id="CHEBI:18420"/>
    </reaction>
</comment>
<keyword evidence="6 12" id="KW-0460">Magnesium</keyword>
<evidence type="ECO:0000256" key="7">
    <source>
        <dbReference type="ARBA" id="ARBA00022989"/>
    </source>
</evidence>
<reference evidence="13 14" key="1">
    <citation type="journal article" date="2011" name="Stand. Genomic Sci.">
        <title>Complete genome sequence of Syntrophobotulus glycolicus type strain (FlGlyR).</title>
        <authorList>
            <person name="Han C."/>
            <person name="Mwirichia R."/>
            <person name="Chertkov O."/>
            <person name="Held B."/>
            <person name="Lapidus A."/>
            <person name="Nolan M."/>
            <person name="Lucas S."/>
            <person name="Hammon N."/>
            <person name="Deshpande S."/>
            <person name="Cheng J.F."/>
            <person name="Tapia R."/>
            <person name="Goodwin L."/>
            <person name="Pitluck S."/>
            <person name="Huntemann M."/>
            <person name="Liolios K."/>
            <person name="Ivanova N."/>
            <person name="Pagani I."/>
            <person name="Mavromatis K."/>
            <person name="Ovchinikova G."/>
            <person name="Pati A."/>
            <person name="Chen A."/>
            <person name="Palaniappan K."/>
            <person name="Land M."/>
            <person name="Hauser L."/>
            <person name="Brambilla E.M."/>
            <person name="Rohde M."/>
            <person name="Spring S."/>
            <person name="Sikorski J."/>
            <person name="Goker M."/>
            <person name="Woyke T."/>
            <person name="Bristow J."/>
            <person name="Eisen J.A."/>
            <person name="Markowitz V."/>
            <person name="Hugenholtz P."/>
            <person name="Kyrpides N.C."/>
            <person name="Klenk H.P."/>
            <person name="Detter J.C."/>
        </authorList>
    </citation>
    <scope>NUCLEOTIDE SEQUENCE [LARGE SCALE GENOMIC DNA]</scope>
    <source>
        <strain evidence="14">DSM 8271 / FlGlyR</strain>
    </source>
</reference>
<dbReference type="Proteomes" id="UP000007488">
    <property type="component" value="Chromosome"/>
</dbReference>
<dbReference type="SUPFAM" id="SSF143865">
    <property type="entry name" value="CorA soluble domain-like"/>
    <property type="match status" value="1"/>
</dbReference>
<feature type="transmembrane region" description="Helical" evidence="12">
    <location>
        <begin position="292"/>
        <end position="312"/>
    </location>
</feature>
<dbReference type="Pfam" id="PF01544">
    <property type="entry name" value="CorA"/>
    <property type="match status" value="1"/>
</dbReference>
<keyword evidence="4 12" id="KW-1003">Cell membrane</keyword>
<reference evidence="14" key="2">
    <citation type="submission" date="2011-02" db="EMBL/GenBank/DDBJ databases">
        <title>The complete genome of Syntrophobotulus glycolicus DSM 8271.</title>
        <authorList>
            <person name="Lucas S."/>
            <person name="Copeland A."/>
            <person name="Lapidus A."/>
            <person name="Bruce D."/>
            <person name="Goodwin L."/>
            <person name="Pitluck S."/>
            <person name="Kyrpides N."/>
            <person name="Mavromatis K."/>
            <person name="Pagani I."/>
            <person name="Ivanova N."/>
            <person name="Mikhailova N."/>
            <person name="Chertkov O."/>
            <person name="Held B."/>
            <person name="Detter J.C."/>
            <person name="Tapia R."/>
            <person name="Han C."/>
            <person name="Land M."/>
            <person name="Hauser L."/>
            <person name="Markowitz V."/>
            <person name="Cheng J.-F."/>
            <person name="Hugenholtz P."/>
            <person name="Woyke T."/>
            <person name="Wu D."/>
            <person name="Spring S."/>
            <person name="Schroeder M."/>
            <person name="Brambilla E."/>
            <person name="Klenk H.-P."/>
            <person name="Eisen J.A."/>
        </authorList>
    </citation>
    <scope>NUCLEOTIDE SEQUENCE [LARGE SCALE GENOMIC DNA]</scope>
    <source>
        <strain evidence="14">DSM 8271 / FlGlyR</strain>
    </source>
</reference>
<dbReference type="GO" id="GO:0015095">
    <property type="term" value="F:magnesium ion transmembrane transporter activity"/>
    <property type="evidence" value="ECO:0007669"/>
    <property type="project" value="UniProtKB-UniRule"/>
</dbReference>
<evidence type="ECO:0000256" key="9">
    <source>
        <dbReference type="ARBA" id="ARBA00023136"/>
    </source>
</evidence>
<dbReference type="GO" id="GO:0005886">
    <property type="term" value="C:plasma membrane"/>
    <property type="evidence" value="ECO:0007669"/>
    <property type="project" value="UniProtKB-SubCell"/>
</dbReference>
<dbReference type="FunFam" id="1.20.58.340:FF:000004">
    <property type="entry name" value="Magnesium transport protein CorA"/>
    <property type="match status" value="1"/>
</dbReference>
<dbReference type="InterPro" id="IPR002523">
    <property type="entry name" value="MgTranspt_CorA/ZnTranspt_ZntB"/>
</dbReference>
<gene>
    <name evidence="12" type="primary">corA</name>
    <name evidence="13" type="ordered locus">Sgly_1706</name>
</gene>
<dbReference type="SUPFAM" id="SSF144083">
    <property type="entry name" value="Magnesium transport protein CorA, transmembrane region"/>
    <property type="match status" value="1"/>
</dbReference>
<evidence type="ECO:0000313" key="13">
    <source>
        <dbReference type="EMBL" id="ADY56003.1"/>
    </source>
</evidence>